<name>A0AAU9CVN4_9BACT</name>
<feature type="transmembrane region" description="Helical" evidence="1">
    <location>
        <begin position="446"/>
        <end position="469"/>
    </location>
</feature>
<organism evidence="2 3">
    <name type="scientific">Fulvitalea axinellae</name>
    <dbReference type="NCBI Taxonomy" id="1182444"/>
    <lineage>
        <taxon>Bacteria</taxon>
        <taxon>Pseudomonadati</taxon>
        <taxon>Bacteroidota</taxon>
        <taxon>Cytophagia</taxon>
        <taxon>Cytophagales</taxon>
        <taxon>Persicobacteraceae</taxon>
        <taxon>Fulvitalea</taxon>
    </lineage>
</organism>
<reference evidence="2 3" key="1">
    <citation type="submission" date="2021-12" db="EMBL/GenBank/DDBJ databases">
        <title>Genome sequencing of bacteria with rrn-lacking chromosome and rrn-plasmid.</title>
        <authorList>
            <person name="Anda M."/>
            <person name="Iwasaki W."/>
        </authorList>
    </citation>
    <scope>NUCLEOTIDE SEQUENCE [LARGE SCALE GENOMIC DNA]</scope>
    <source>
        <strain evidence="2 3">DSM 100852</strain>
        <plasmid evidence="2 3">pFA12</plasmid>
    </source>
</reference>
<protein>
    <submittedName>
        <fullName evidence="2">Uncharacterized protein</fullName>
    </submittedName>
</protein>
<dbReference type="AlphaFoldDB" id="A0AAU9CVN4"/>
<feature type="transmembrane region" description="Helical" evidence="1">
    <location>
        <begin position="382"/>
        <end position="403"/>
    </location>
</feature>
<evidence type="ECO:0000256" key="1">
    <source>
        <dbReference type="SAM" id="Phobius"/>
    </source>
</evidence>
<keyword evidence="1" id="KW-0812">Transmembrane</keyword>
<keyword evidence="3" id="KW-1185">Reference proteome</keyword>
<accession>A0AAU9CVN4</accession>
<evidence type="ECO:0000313" key="2">
    <source>
        <dbReference type="EMBL" id="BDD13126.1"/>
    </source>
</evidence>
<dbReference type="Proteomes" id="UP001348817">
    <property type="component" value="Plasmid pFA12"/>
</dbReference>
<sequence length="476" mass="55967">MAPLSTLKQLLAEYTFTNEYDSLDSLRTVLKNPSDNIRSFYNKTINSEWKDLFLFEEEMPDGDYERLISWSSDESISIEKVRITLNKKKIRDITLNENTYCFFSENAFNQWLETLDPFQTTIPFNQEGYARFLVKGLTNEFFGNNFAVQKLDSPDSDHKPPHYTDHLPEPEKIEEQVKSFVKTDFLINPKAFVIKEGEPSKPIRKRFEKHANILLASSLASELYDTNPVREIALNVEIRHEIQLWNGQGLNVFNSELLTTLSRIITWIYEERTSARLRIFRKEILSHAQSQPNEDLINILSKAGKQAFSQSIEIYGFLIDERREQYEQENRIIQTDIQKQTDQYNARIRNTATNFARDFLASLFIITVGISEKWIGKDSKKLLPYLMNGIAIYFLLSLIIQSWSTILELSFTKRDFTRWINRQGYLLDSTKKRYLDETKNKQRYTITYLIVVAILYALIIIFSFCYKYWIPVYVST</sequence>
<proteinExistence type="predicted"/>
<gene>
    <name evidence="2" type="ORF">FUAX_55580</name>
</gene>
<evidence type="ECO:0000313" key="3">
    <source>
        <dbReference type="Proteomes" id="UP001348817"/>
    </source>
</evidence>
<dbReference type="RefSeq" id="WP_338396295.1">
    <property type="nucleotide sequence ID" value="NZ_AP025326.1"/>
</dbReference>
<dbReference type="EMBL" id="AP025326">
    <property type="protein sequence ID" value="BDD13126.1"/>
    <property type="molecule type" value="Genomic_DNA"/>
</dbReference>
<dbReference type="KEGG" id="fax:FUAX_55580"/>
<keyword evidence="1" id="KW-0472">Membrane</keyword>
<geneLocation type="plasmid" evidence="2 3">
    <name>pFA12</name>
</geneLocation>
<keyword evidence="2" id="KW-0614">Plasmid</keyword>
<keyword evidence="1" id="KW-1133">Transmembrane helix</keyword>